<protein>
    <recommendedName>
        <fullName evidence="1">Fucosyltransferase</fullName>
        <ecNumber evidence="1">2.4.1.-</ecNumber>
    </recommendedName>
</protein>
<dbReference type="Proteomes" id="UP000887572">
    <property type="component" value="Unplaced"/>
</dbReference>
<dbReference type="InterPro" id="IPR050618">
    <property type="entry name" value="Ubq-SigPath_Reg"/>
</dbReference>
<dbReference type="SUPFAM" id="SSF49899">
    <property type="entry name" value="Concanavalin A-like lectins/glucanases"/>
    <property type="match status" value="1"/>
</dbReference>
<keyword evidence="1" id="KW-0808">Transferase</keyword>
<keyword evidence="1" id="KW-0328">Glycosyltransferase</keyword>
<reference evidence="4" key="1">
    <citation type="submission" date="2022-11" db="UniProtKB">
        <authorList>
            <consortium name="WormBaseParasite"/>
        </authorList>
    </citation>
    <scope>IDENTIFICATION</scope>
</reference>
<dbReference type="Pfam" id="PF00622">
    <property type="entry name" value="SPRY"/>
    <property type="match status" value="1"/>
</dbReference>
<name>A0A914GVT4_GLORO</name>
<proteinExistence type="inferred from homology"/>
<dbReference type="Pfam" id="PF00852">
    <property type="entry name" value="Glyco_transf_10"/>
    <property type="match status" value="1"/>
</dbReference>
<evidence type="ECO:0000259" key="2">
    <source>
        <dbReference type="PROSITE" id="PS50188"/>
    </source>
</evidence>
<dbReference type="InterPro" id="IPR055270">
    <property type="entry name" value="Glyco_tran_10_C"/>
</dbReference>
<dbReference type="SUPFAM" id="SSF53756">
    <property type="entry name" value="UDP-Glycosyltransferase/glycogen phosphorylase"/>
    <property type="match status" value="1"/>
</dbReference>
<dbReference type="InterPro" id="IPR013320">
    <property type="entry name" value="ConA-like_dom_sf"/>
</dbReference>
<dbReference type="SMART" id="SM00449">
    <property type="entry name" value="SPRY"/>
    <property type="match status" value="1"/>
</dbReference>
<dbReference type="Gene3D" id="2.60.120.920">
    <property type="match status" value="1"/>
</dbReference>
<keyword evidence="3" id="KW-1185">Reference proteome</keyword>
<dbReference type="CDD" id="cd12885">
    <property type="entry name" value="SPRY_RanBP_like"/>
    <property type="match status" value="1"/>
</dbReference>
<dbReference type="InterPro" id="IPR044736">
    <property type="entry name" value="Gid1/RanBPM/SPLA_SPRY"/>
</dbReference>
<dbReference type="GO" id="GO:0016757">
    <property type="term" value="F:glycosyltransferase activity"/>
    <property type="evidence" value="ECO:0007669"/>
    <property type="project" value="UniProtKB-UniRule"/>
</dbReference>
<dbReference type="InterPro" id="IPR003877">
    <property type="entry name" value="SPRY_dom"/>
</dbReference>
<keyword evidence="1" id="KW-0333">Golgi apparatus</keyword>
<dbReference type="AlphaFoldDB" id="A0A914GVT4"/>
<dbReference type="InterPro" id="IPR043136">
    <property type="entry name" value="B30.2/SPRY_sf"/>
</dbReference>
<comment type="subcellular location">
    <subcellularLocation>
        <location evidence="1">Golgi apparatus</location>
        <location evidence="1">Golgi stack membrane</location>
        <topology evidence="1">Single-pass type II membrane protein</topology>
    </subcellularLocation>
</comment>
<dbReference type="PANTHER" id="PTHR12864">
    <property type="entry name" value="RAN BINDING PROTEIN 9-RELATED"/>
    <property type="match status" value="1"/>
</dbReference>
<keyword evidence="1" id="KW-0812">Transmembrane</keyword>
<evidence type="ECO:0000313" key="4">
    <source>
        <dbReference type="WBParaSite" id="Gr19_v10_g11655.t1"/>
    </source>
</evidence>
<dbReference type="WBParaSite" id="Gr19_v10_g11655.t1">
    <property type="protein sequence ID" value="Gr19_v10_g11655.t1"/>
    <property type="gene ID" value="Gr19_v10_g11655"/>
</dbReference>
<accession>A0A914GVT4</accession>
<comment type="similarity">
    <text evidence="1">Belongs to the glycosyltransferase 10 family.</text>
</comment>
<dbReference type="InterPro" id="IPR001870">
    <property type="entry name" value="B30.2/SPRY"/>
</dbReference>
<feature type="domain" description="B30.2/SPRY" evidence="2">
    <location>
        <begin position="206"/>
        <end position="403"/>
    </location>
</feature>
<dbReference type="EC" id="2.4.1.-" evidence="1"/>
<sequence>MSTWTESTSGDTTAEADQEHSCLTSAANLGGEVRRLHAEIAELECAKNTDLLKAELGITQVKGKIAELECAKNTDLLKAELGISQVKGKIVELECAKNTDLLKAELGISQVKGKIAELECAKNIDLLKAELGISQVKGKIAELECAKNIDLLKAELGISQVKGKIVELECAKNIDLLKAELGISQKRLNQLQGGQTAKMGEYQNKQQQNTHALTAAQKRNGLILQQNRWDSNACHDELTLFQPHRVIVEHKHTTFFPTCSVYAERGMPKKNCGIFYYEVTVLGKEGFCSIGLAHKQMPLDKLVGWTAGTYAYQFDGVLAGHAVVGCRQNKDGRPYFEGLPSFGAGDVVGCGVDLATGQIIHTKNGRRLDTANLLVSYAADLFPAVKKSISETRNPAPKGTKILESRPETVGQHLDLGRIGHKDKMALQIASNCASHSGREAYTNELGKYMEVTGYGRCFGRDCDKSRKALKGLDIPPEAENGQLWTEEKRRQNSLRIRQMYRPRGFRRINAFRSAAQALPANQSTNRTKRPFPVIFGT</sequence>
<keyword evidence="1" id="KW-0472">Membrane</keyword>
<evidence type="ECO:0000313" key="3">
    <source>
        <dbReference type="Proteomes" id="UP000887572"/>
    </source>
</evidence>
<organism evidence="3 4">
    <name type="scientific">Globodera rostochiensis</name>
    <name type="common">Golden nematode worm</name>
    <name type="synonym">Heterodera rostochiensis</name>
    <dbReference type="NCBI Taxonomy" id="31243"/>
    <lineage>
        <taxon>Eukaryota</taxon>
        <taxon>Metazoa</taxon>
        <taxon>Ecdysozoa</taxon>
        <taxon>Nematoda</taxon>
        <taxon>Chromadorea</taxon>
        <taxon>Rhabditida</taxon>
        <taxon>Tylenchina</taxon>
        <taxon>Tylenchomorpha</taxon>
        <taxon>Tylenchoidea</taxon>
        <taxon>Heteroderidae</taxon>
        <taxon>Heteroderinae</taxon>
        <taxon>Globodera</taxon>
    </lineage>
</organism>
<dbReference type="PROSITE" id="PS50188">
    <property type="entry name" value="B302_SPRY"/>
    <property type="match status" value="1"/>
</dbReference>
<evidence type="ECO:0000256" key="1">
    <source>
        <dbReference type="RuleBase" id="RU003832"/>
    </source>
</evidence>
<dbReference type="GO" id="GO:0032580">
    <property type="term" value="C:Golgi cisterna membrane"/>
    <property type="evidence" value="ECO:0007669"/>
    <property type="project" value="UniProtKB-SubCell"/>
</dbReference>